<evidence type="ECO:0000256" key="3">
    <source>
        <dbReference type="ARBA" id="ARBA00022475"/>
    </source>
</evidence>
<evidence type="ECO:0000256" key="5">
    <source>
        <dbReference type="ARBA" id="ARBA00022989"/>
    </source>
</evidence>
<keyword evidence="5 8" id="KW-1133">Transmembrane helix</keyword>
<evidence type="ECO:0000256" key="4">
    <source>
        <dbReference type="ARBA" id="ARBA00022692"/>
    </source>
</evidence>
<evidence type="ECO:0000256" key="6">
    <source>
        <dbReference type="ARBA" id="ARBA00023136"/>
    </source>
</evidence>
<dbReference type="PANTHER" id="PTHR30106:SF2">
    <property type="entry name" value="UPF0324 INNER MEMBRANE PROTEIN YEIH"/>
    <property type="match status" value="1"/>
</dbReference>
<keyword evidence="3" id="KW-1003">Cell membrane</keyword>
<dbReference type="InterPro" id="IPR018383">
    <property type="entry name" value="UPF0324_pro"/>
</dbReference>
<feature type="region of interest" description="Disordered" evidence="7">
    <location>
        <begin position="15"/>
        <end position="45"/>
    </location>
</feature>
<comment type="caution">
    <text evidence="9">The sequence shown here is derived from an EMBL/GenBank/DDBJ whole genome shotgun (WGS) entry which is preliminary data.</text>
</comment>
<comment type="subcellular location">
    <subcellularLocation>
        <location evidence="1">Cell membrane</location>
        <topology evidence="1">Multi-pass membrane protein</topology>
    </subcellularLocation>
</comment>
<dbReference type="PANTHER" id="PTHR30106">
    <property type="entry name" value="INNER MEMBRANE PROTEIN YEIH-RELATED"/>
    <property type="match status" value="1"/>
</dbReference>
<feature type="transmembrane region" description="Helical" evidence="8">
    <location>
        <begin position="165"/>
        <end position="182"/>
    </location>
</feature>
<organism evidence="9 10">
    <name type="scientific">Arthrobacter ginkgonis</name>
    <dbReference type="NCBI Taxonomy" id="1630594"/>
    <lineage>
        <taxon>Bacteria</taxon>
        <taxon>Bacillati</taxon>
        <taxon>Actinomycetota</taxon>
        <taxon>Actinomycetes</taxon>
        <taxon>Micrococcales</taxon>
        <taxon>Micrococcaceae</taxon>
        <taxon>Arthrobacter</taxon>
    </lineage>
</organism>
<reference evidence="10" key="1">
    <citation type="journal article" date="2019" name="Int. J. Syst. Evol. Microbiol.">
        <title>The Global Catalogue of Microorganisms (GCM) 10K type strain sequencing project: providing services to taxonomists for standard genome sequencing and annotation.</title>
        <authorList>
            <consortium name="The Broad Institute Genomics Platform"/>
            <consortium name="The Broad Institute Genome Sequencing Center for Infectious Disease"/>
            <person name="Wu L."/>
            <person name="Ma J."/>
        </authorList>
    </citation>
    <scope>NUCLEOTIDE SEQUENCE [LARGE SCALE GENOMIC DNA]</scope>
    <source>
        <strain evidence="10">JCM 30742</strain>
    </source>
</reference>
<feature type="transmembrane region" description="Helical" evidence="8">
    <location>
        <begin position="194"/>
        <end position="216"/>
    </location>
</feature>
<evidence type="ECO:0000313" key="9">
    <source>
        <dbReference type="EMBL" id="GAA3692455.1"/>
    </source>
</evidence>
<feature type="transmembrane region" description="Helical" evidence="8">
    <location>
        <begin position="54"/>
        <end position="75"/>
    </location>
</feature>
<evidence type="ECO:0000256" key="2">
    <source>
        <dbReference type="ARBA" id="ARBA00007977"/>
    </source>
</evidence>
<comment type="similarity">
    <text evidence="2">Belongs to the UPF0324 family.</text>
</comment>
<keyword evidence="6 8" id="KW-0472">Membrane</keyword>
<feature type="transmembrane region" description="Helical" evidence="8">
    <location>
        <begin position="353"/>
        <end position="373"/>
    </location>
</feature>
<accession>A0ABP7CKR7</accession>
<name>A0ABP7CKR7_9MICC</name>
<feature type="transmembrane region" description="Helical" evidence="8">
    <location>
        <begin position="129"/>
        <end position="153"/>
    </location>
</feature>
<feature type="transmembrane region" description="Helical" evidence="8">
    <location>
        <begin position="292"/>
        <end position="310"/>
    </location>
</feature>
<keyword evidence="10" id="KW-1185">Reference proteome</keyword>
<evidence type="ECO:0000256" key="1">
    <source>
        <dbReference type="ARBA" id="ARBA00004651"/>
    </source>
</evidence>
<sequence>MPRWRIRGYPALRPHATVEGMEPHHPATADGPSAPEHPAAHPKAPAPCGRWARFAPGLAACAVAAAAALSVAPFLTGVSPLLLAILLGVAGRNLLGVPASWAAGVQVSAKKLLRTGIVLLGLQLSLSEILGLGAGTLLVAVASVGITFAATLWTGRLLGIEPSQRLLIASGFSICGAAAVAATESATEAEEKDVVTAIGLVVLFGTLMIPLVPFLGTTLGMPQEALGLWIGASTHEVAQVVAAGGAVGSAALAVAVAVKLARVLMLAPVIAGIGWHRRRTQAEAGAGKRPPIIPLFVLGFIVAMLLRTAGFLPTQFLDAATWLQTALLTAAMFALGLGVHLRGLATVGGKPVVLALVSTLVILAVSLGGTLLFPPAS</sequence>
<protein>
    <submittedName>
        <fullName evidence="9">YeiH family protein</fullName>
    </submittedName>
</protein>
<gene>
    <name evidence="9" type="ORF">GCM10023081_32450</name>
</gene>
<feature type="transmembrane region" description="Helical" evidence="8">
    <location>
        <begin position="322"/>
        <end position="341"/>
    </location>
</feature>
<evidence type="ECO:0000313" key="10">
    <source>
        <dbReference type="Proteomes" id="UP001500752"/>
    </source>
</evidence>
<evidence type="ECO:0000256" key="7">
    <source>
        <dbReference type="SAM" id="MobiDB-lite"/>
    </source>
</evidence>
<proteinExistence type="inferred from homology"/>
<feature type="transmembrane region" description="Helical" evidence="8">
    <location>
        <begin position="250"/>
        <end position="271"/>
    </location>
</feature>
<keyword evidence="4 8" id="KW-0812">Transmembrane</keyword>
<evidence type="ECO:0000256" key="8">
    <source>
        <dbReference type="SAM" id="Phobius"/>
    </source>
</evidence>
<dbReference type="EMBL" id="BAABEO010000020">
    <property type="protein sequence ID" value="GAA3692455.1"/>
    <property type="molecule type" value="Genomic_DNA"/>
</dbReference>
<feature type="compositionally biased region" description="Low complexity" evidence="7">
    <location>
        <begin position="34"/>
        <end position="45"/>
    </location>
</feature>
<feature type="transmembrane region" description="Helical" evidence="8">
    <location>
        <begin position="81"/>
        <end position="108"/>
    </location>
</feature>
<dbReference type="Pfam" id="PF03601">
    <property type="entry name" value="Cons_hypoth698"/>
    <property type="match status" value="1"/>
</dbReference>
<dbReference type="Proteomes" id="UP001500752">
    <property type="component" value="Unassembled WGS sequence"/>
</dbReference>